<accession>A0A382LE06</accession>
<dbReference type="InterPro" id="IPR011009">
    <property type="entry name" value="Kinase-like_dom_sf"/>
</dbReference>
<reference evidence="2" key="1">
    <citation type="submission" date="2018-05" db="EMBL/GenBank/DDBJ databases">
        <authorList>
            <person name="Lanie J.A."/>
            <person name="Ng W.-L."/>
            <person name="Kazmierczak K.M."/>
            <person name="Andrzejewski T.M."/>
            <person name="Davidsen T.M."/>
            <person name="Wayne K.J."/>
            <person name="Tettelin H."/>
            <person name="Glass J.I."/>
            <person name="Rusch D."/>
            <person name="Podicherti R."/>
            <person name="Tsui H.-C.T."/>
            <person name="Winkler M.E."/>
        </authorList>
    </citation>
    <scope>NUCLEOTIDE SEQUENCE</scope>
</reference>
<dbReference type="Gene3D" id="3.30.200.20">
    <property type="entry name" value="Phosphorylase Kinase, domain 1"/>
    <property type="match status" value="1"/>
</dbReference>
<dbReference type="EMBL" id="UINC01086140">
    <property type="protein sequence ID" value="SVC34333.1"/>
    <property type="molecule type" value="Genomic_DNA"/>
</dbReference>
<organism evidence="2">
    <name type="scientific">marine metagenome</name>
    <dbReference type="NCBI Taxonomy" id="408172"/>
    <lineage>
        <taxon>unclassified sequences</taxon>
        <taxon>metagenomes</taxon>
        <taxon>ecological metagenomes</taxon>
    </lineage>
</organism>
<dbReference type="PANTHER" id="PTHR47829">
    <property type="entry name" value="HYDROLASE, PUTATIVE (AFU_ORTHOLOGUE AFUA_1G12880)-RELATED"/>
    <property type="match status" value="1"/>
</dbReference>
<dbReference type="AlphaFoldDB" id="A0A382LE06"/>
<sequence length="356" mass="40529">MARNFIYEGLSETIPVREAHKFDVGQFSDYIRAKIDGLDGPVNVVQMRAGQSNPTYLIKYREREWVLRKKPPGDLLPSAHAVEREYRVQAALADTDVPVARMLHLCEDTDVIGTPFYVMERMVGRVFHVNSVPDVTPQERSQIWDAMNDVLARLHRIDWNACGLGNFGKPGNYFTRQVARWGKQWHLSKQSDIPEMERLIEWLNSHVPEDDESSLVHGDFRLGNMMFHAERPEVIAIFDWELSTLGHPLSDLAYNVMPFYMAPEEFNGLKGLELESIGIPDPEDYVHRYCERTGRQPFDLTFYMVFSLFRMAAIAEGIMARAAGGNASSSNALEVGVMTGRYAERAWGLLETKGLV</sequence>
<name>A0A382LE06_9ZZZZ</name>
<dbReference type="InterPro" id="IPR052898">
    <property type="entry name" value="ACAD10-like"/>
</dbReference>
<dbReference type="InterPro" id="IPR002575">
    <property type="entry name" value="Aminoglycoside_PTrfase"/>
</dbReference>
<dbReference type="PANTHER" id="PTHR47829:SF3">
    <property type="entry name" value="AMINOGLYCOSIDE PHOSPHOTRANSFERASE DOMAIN-CONTAINING PROTEIN"/>
    <property type="match status" value="1"/>
</dbReference>
<evidence type="ECO:0000313" key="2">
    <source>
        <dbReference type="EMBL" id="SVC34333.1"/>
    </source>
</evidence>
<dbReference type="CDD" id="cd05154">
    <property type="entry name" value="ACAD10_11_N-like"/>
    <property type="match status" value="1"/>
</dbReference>
<dbReference type="SUPFAM" id="SSF56112">
    <property type="entry name" value="Protein kinase-like (PK-like)"/>
    <property type="match status" value="1"/>
</dbReference>
<gene>
    <name evidence="2" type="ORF">METZ01_LOCUS287187</name>
</gene>
<evidence type="ECO:0000259" key="1">
    <source>
        <dbReference type="Pfam" id="PF01636"/>
    </source>
</evidence>
<proteinExistence type="predicted"/>
<feature type="domain" description="Aminoglycoside phosphotransferase" evidence="1">
    <location>
        <begin position="46"/>
        <end position="261"/>
    </location>
</feature>
<dbReference type="Gene3D" id="3.90.1200.10">
    <property type="match status" value="1"/>
</dbReference>
<protein>
    <recommendedName>
        <fullName evidence="1">Aminoglycoside phosphotransferase domain-containing protein</fullName>
    </recommendedName>
</protein>
<dbReference type="InterPro" id="IPR041726">
    <property type="entry name" value="ACAD10_11_N"/>
</dbReference>
<dbReference type="Pfam" id="PF01636">
    <property type="entry name" value="APH"/>
    <property type="match status" value="1"/>
</dbReference>